<accession>A0ACB9J096</accession>
<reference evidence="1 2" key="2">
    <citation type="journal article" date="2022" name="Mol. Ecol. Resour.">
        <title>The genomes of chicory, endive, great burdock and yacon provide insights into Asteraceae paleo-polyploidization history and plant inulin production.</title>
        <authorList>
            <person name="Fan W."/>
            <person name="Wang S."/>
            <person name="Wang H."/>
            <person name="Wang A."/>
            <person name="Jiang F."/>
            <person name="Liu H."/>
            <person name="Zhao H."/>
            <person name="Xu D."/>
            <person name="Zhang Y."/>
        </authorList>
    </citation>
    <scope>NUCLEOTIDE SEQUENCE [LARGE SCALE GENOMIC DNA]</scope>
    <source>
        <strain evidence="2">cv. Yunnan</strain>
        <tissue evidence="1">Leaves</tissue>
    </source>
</reference>
<organism evidence="1 2">
    <name type="scientific">Smallanthus sonchifolius</name>
    <dbReference type="NCBI Taxonomy" id="185202"/>
    <lineage>
        <taxon>Eukaryota</taxon>
        <taxon>Viridiplantae</taxon>
        <taxon>Streptophyta</taxon>
        <taxon>Embryophyta</taxon>
        <taxon>Tracheophyta</taxon>
        <taxon>Spermatophyta</taxon>
        <taxon>Magnoliopsida</taxon>
        <taxon>eudicotyledons</taxon>
        <taxon>Gunneridae</taxon>
        <taxon>Pentapetalae</taxon>
        <taxon>asterids</taxon>
        <taxon>campanulids</taxon>
        <taxon>Asterales</taxon>
        <taxon>Asteraceae</taxon>
        <taxon>Asteroideae</taxon>
        <taxon>Heliantheae alliance</taxon>
        <taxon>Millerieae</taxon>
        <taxon>Smallanthus</taxon>
    </lineage>
</organism>
<name>A0ACB9J096_9ASTR</name>
<proteinExistence type="predicted"/>
<evidence type="ECO:0000313" key="1">
    <source>
        <dbReference type="EMBL" id="KAI3813704.1"/>
    </source>
</evidence>
<protein>
    <submittedName>
        <fullName evidence="1">Uncharacterized protein</fullName>
    </submittedName>
</protein>
<reference evidence="2" key="1">
    <citation type="journal article" date="2022" name="Mol. Ecol. Resour.">
        <title>The genomes of chicory, endive, great burdock and yacon provide insights into Asteraceae palaeo-polyploidization history and plant inulin production.</title>
        <authorList>
            <person name="Fan W."/>
            <person name="Wang S."/>
            <person name="Wang H."/>
            <person name="Wang A."/>
            <person name="Jiang F."/>
            <person name="Liu H."/>
            <person name="Zhao H."/>
            <person name="Xu D."/>
            <person name="Zhang Y."/>
        </authorList>
    </citation>
    <scope>NUCLEOTIDE SEQUENCE [LARGE SCALE GENOMIC DNA]</scope>
    <source>
        <strain evidence="2">cv. Yunnan</strain>
    </source>
</reference>
<sequence>MNGISGTMWVSYPMHFFDLGCISKCYEQSGYNSGHTPTCSAARSGTDSQLDLHLQKNQYSKYTVVKPPRLTNADDFDNWKFRYENFAKYKDSSIWKSIEKGPQVPMVRNEKNEFVPKDPDLYVSEEILQKEKDEKAYAGLTMALS</sequence>
<keyword evidence="2" id="KW-1185">Reference proteome</keyword>
<dbReference type="Proteomes" id="UP001056120">
    <property type="component" value="Linkage Group LG06"/>
</dbReference>
<dbReference type="EMBL" id="CM042023">
    <property type="protein sequence ID" value="KAI3813704.1"/>
    <property type="molecule type" value="Genomic_DNA"/>
</dbReference>
<evidence type="ECO:0000313" key="2">
    <source>
        <dbReference type="Proteomes" id="UP001056120"/>
    </source>
</evidence>
<comment type="caution">
    <text evidence="1">The sequence shown here is derived from an EMBL/GenBank/DDBJ whole genome shotgun (WGS) entry which is preliminary data.</text>
</comment>
<gene>
    <name evidence="1" type="ORF">L1987_18435</name>
</gene>